<evidence type="ECO:0000256" key="9">
    <source>
        <dbReference type="SAM" id="Phobius"/>
    </source>
</evidence>
<feature type="transmembrane region" description="Helical" evidence="9">
    <location>
        <begin position="237"/>
        <end position="256"/>
    </location>
</feature>
<evidence type="ECO:0000256" key="7">
    <source>
        <dbReference type="ARBA" id="ARBA00022989"/>
    </source>
</evidence>
<dbReference type="GO" id="GO:0005319">
    <property type="term" value="F:lipid transporter activity"/>
    <property type="evidence" value="ECO:0007669"/>
    <property type="project" value="TreeGrafter"/>
</dbReference>
<evidence type="ECO:0000259" key="10">
    <source>
        <dbReference type="PROSITE" id="PS50893"/>
    </source>
</evidence>
<dbReference type="AlphaFoldDB" id="A0AAD5T4X3"/>
<dbReference type="SUPFAM" id="SSF52540">
    <property type="entry name" value="P-loop containing nucleoside triphosphate hydrolases"/>
    <property type="match status" value="1"/>
</dbReference>
<dbReference type="FunFam" id="3.40.50.300:FF:000665">
    <property type="entry name" value="ABC transporter A family member 2"/>
    <property type="match status" value="1"/>
</dbReference>
<dbReference type="PANTHER" id="PTHR19229">
    <property type="entry name" value="ATP-BINDING CASSETTE TRANSPORTER SUBFAMILY A ABCA"/>
    <property type="match status" value="1"/>
</dbReference>
<dbReference type="EMBL" id="JADGJH010000390">
    <property type="protein sequence ID" value="KAJ3130321.1"/>
    <property type="molecule type" value="Genomic_DNA"/>
</dbReference>
<keyword evidence="12" id="KW-1185">Reference proteome</keyword>
<evidence type="ECO:0000313" key="12">
    <source>
        <dbReference type="Proteomes" id="UP001211907"/>
    </source>
</evidence>
<proteinExistence type="predicted"/>
<dbReference type="Pfam" id="PF00005">
    <property type="entry name" value="ABC_tran"/>
    <property type="match status" value="1"/>
</dbReference>
<evidence type="ECO:0000256" key="4">
    <source>
        <dbReference type="ARBA" id="ARBA00022737"/>
    </source>
</evidence>
<dbReference type="Proteomes" id="UP001211907">
    <property type="component" value="Unassembled WGS sequence"/>
</dbReference>
<name>A0AAD5T4X3_9FUNG</name>
<evidence type="ECO:0000256" key="2">
    <source>
        <dbReference type="ARBA" id="ARBA00022448"/>
    </source>
</evidence>
<dbReference type="GO" id="GO:0016887">
    <property type="term" value="F:ATP hydrolysis activity"/>
    <property type="evidence" value="ECO:0007669"/>
    <property type="project" value="InterPro"/>
</dbReference>
<dbReference type="PROSITE" id="PS50893">
    <property type="entry name" value="ABC_TRANSPORTER_2"/>
    <property type="match status" value="1"/>
</dbReference>
<feature type="transmembrane region" description="Helical" evidence="9">
    <location>
        <begin position="341"/>
        <end position="361"/>
    </location>
</feature>
<accession>A0AAD5T4X3</accession>
<dbReference type="InterPro" id="IPR017871">
    <property type="entry name" value="ABC_transporter-like_CS"/>
</dbReference>
<evidence type="ECO:0000256" key="5">
    <source>
        <dbReference type="ARBA" id="ARBA00022741"/>
    </source>
</evidence>
<dbReference type="GO" id="GO:0005524">
    <property type="term" value="F:ATP binding"/>
    <property type="evidence" value="ECO:0007669"/>
    <property type="project" value="UniProtKB-KW"/>
</dbReference>
<feature type="transmembrane region" description="Helical" evidence="9">
    <location>
        <begin position="299"/>
        <end position="321"/>
    </location>
</feature>
<evidence type="ECO:0000256" key="3">
    <source>
        <dbReference type="ARBA" id="ARBA00022692"/>
    </source>
</evidence>
<evidence type="ECO:0000256" key="8">
    <source>
        <dbReference type="ARBA" id="ARBA00023136"/>
    </source>
</evidence>
<dbReference type="PANTHER" id="PTHR19229:SF36">
    <property type="entry name" value="ATP-BINDING CASSETTE SUB-FAMILY A MEMBER 2"/>
    <property type="match status" value="1"/>
</dbReference>
<keyword evidence="7 9" id="KW-1133">Transmembrane helix</keyword>
<keyword evidence="4" id="KW-0677">Repeat</keyword>
<keyword evidence="8 9" id="KW-0472">Membrane</keyword>
<dbReference type="InterPro" id="IPR003593">
    <property type="entry name" value="AAA+_ATPase"/>
</dbReference>
<dbReference type="CDD" id="cd03263">
    <property type="entry name" value="ABC_subfamily_A"/>
    <property type="match status" value="1"/>
</dbReference>
<keyword evidence="6" id="KW-0067">ATP-binding</keyword>
<dbReference type="InterPro" id="IPR026082">
    <property type="entry name" value="ABCA"/>
</dbReference>
<sequence length="794" mass="88529">METLLSTLQTEAWYLTAAVSSTLANILGAHPYLSTLSTFEYQRGPYAQLVSSTSNNEVDLQLANLLMELISELASLDKSVLYETNPSTTELLAFYANAGKVTRKIPYGAIFLDTFNTNTLEARFILHFGSDKRIESSGIFPTQGERLLTAVAQLGQVSLRGLLSASYSTATITQGIRAFPEVDSTALNLPFGGLIGRILYPFGVSFLLPIFSIILVKEKEDRIFIMMKLNGLKSHYITFYILYILSTAVFLISGAMSRLTFFTQTDPALLILMFFVWGNIQIVLAFMFSSIFNKSRIALVFLIDLLVFLIVLVGVIVSLVSEKLFANTTAPVAFFIWPPFAFYRALSLVNTASFTTTSIPYNLSMIKPGNEVFTILLFMVAEIFVYALITGYLSRVTPSDFGTPLAWHFPVTLPLQLWDKNQRRKLNNGFDPQSEAQLAQTLIIDAAETKFEDSDVRIEKLRVEENEFDTTKCPLILSHMRKVYPSRKGLGPKIAVRDVSFATQIDSVFGLLGPNGAGKTTLISILTGLYPASFGNAFIAGFDIRAEAQEICKVMGICPQFDILWDDLTVEEHLYFYARLKGANSKTDTRLVQKALENVSLTSLRDRLTKRLSGGEKRRLSIAIALIGNPKVVFLDEPTTGLDPEVRRLIWNIIHRAKEGKSIILTTHSMEEAEALCNRIGIMAKGTLRCLANSLRLKDLYGSGFRLYFNANPENMECACKWIESLLPKGYKRTDAFSTMTSYEFPSKENSISTVFAKIEAEKARNGILDWGISQTSLEDVFVRIISEDDANAD</sequence>
<evidence type="ECO:0000256" key="1">
    <source>
        <dbReference type="ARBA" id="ARBA00004141"/>
    </source>
</evidence>
<keyword evidence="3 9" id="KW-0812">Transmembrane</keyword>
<keyword evidence="2" id="KW-0813">Transport</keyword>
<protein>
    <recommendedName>
        <fullName evidence="10">ABC transporter domain-containing protein</fullName>
    </recommendedName>
</protein>
<dbReference type="GO" id="GO:0140359">
    <property type="term" value="F:ABC-type transporter activity"/>
    <property type="evidence" value="ECO:0007669"/>
    <property type="project" value="InterPro"/>
</dbReference>
<comment type="caution">
    <text evidence="11">The sequence shown here is derived from an EMBL/GenBank/DDBJ whole genome shotgun (WGS) entry which is preliminary data.</text>
</comment>
<dbReference type="InterPro" id="IPR003439">
    <property type="entry name" value="ABC_transporter-like_ATP-bd"/>
</dbReference>
<dbReference type="Gene3D" id="3.40.50.300">
    <property type="entry name" value="P-loop containing nucleotide triphosphate hydrolases"/>
    <property type="match status" value="1"/>
</dbReference>
<evidence type="ECO:0000313" key="11">
    <source>
        <dbReference type="EMBL" id="KAJ3130321.1"/>
    </source>
</evidence>
<feature type="transmembrane region" description="Helical" evidence="9">
    <location>
        <begin position="373"/>
        <end position="393"/>
    </location>
</feature>
<feature type="transmembrane region" description="Helical" evidence="9">
    <location>
        <begin position="198"/>
        <end position="216"/>
    </location>
</feature>
<keyword evidence="5" id="KW-0547">Nucleotide-binding</keyword>
<gene>
    <name evidence="11" type="ORF">HK100_008124</name>
</gene>
<evidence type="ECO:0000256" key="6">
    <source>
        <dbReference type="ARBA" id="ARBA00022840"/>
    </source>
</evidence>
<feature type="transmembrane region" description="Helical" evidence="9">
    <location>
        <begin position="268"/>
        <end position="292"/>
    </location>
</feature>
<dbReference type="GO" id="GO:0016020">
    <property type="term" value="C:membrane"/>
    <property type="evidence" value="ECO:0007669"/>
    <property type="project" value="UniProtKB-SubCell"/>
</dbReference>
<dbReference type="InterPro" id="IPR027417">
    <property type="entry name" value="P-loop_NTPase"/>
</dbReference>
<comment type="subcellular location">
    <subcellularLocation>
        <location evidence="1">Membrane</location>
        <topology evidence="1">Multi-pass membrane protein</topology>
    </subcellularLocation>
</comment>
<reference evidence="11" key="1">
    <citation type="submission" date="2020-05" db="EMBL/GenBank/DDBJ databases">
        <title>Phylogenomic resolution of chytrid fungi.</title>
        <authorList>
            <person name="Stajich J.E."/>
            <person name="Amses K."/>
            <person name="Simmons R."/>
            <person name="Seto K."/>
            <person name="Myers J."/>
            <person name="Bonds A."/>
            <person name="Quandt C.A."/>
            <person name="Barry K."/>
            <person name="Liu P."/>
            <person name="Grigoriev I."/>
            <person name="Longcore J.E."/>
            <person name="James T.Y."/>
        </authorList>
    </citation>
    <scope>NUCLEOTIDE SEQUENCE</scope>
    <source>
        <strain evidence="11">JEL0513</strain>
    </source>
</reference>
<feature type="domain" description="ABC transporter" evidence="10">
    <location>
        <begin position="478"/>
        <end position="710"/>
    </location>
</feature>
<dbReference type="SMART" id="SM00382">
    <property type="entry name" value="AAA"/>
    <property type="match status" value="1"/>
</dbReference>
<organism evidence="11 12">
    <name type="scientific">Physocladia obscura</name>
    <dbReference type="NCBI Taxonomy" id="109957"/>
    <lineage>
        <taxon>Eukaryota</taxon>
        <taxon>Fungi</taxon>
        <taxon>Fungi incertae sedis</taxon>
        <taxon>Chytridiomycota</taxon>
        <taxon>Chytridiomycota incertae sedis</taxon>
        <taxon>Chytridiomycetes</taxon>
        <taxon>Chytridiales</taxon>
        <taxon>Chytriomycetaceae</taxon>
        <taxon>Physocladia</taxon>
    </lineage>
</organism>
<dbReference type="PROSITE" id="PS00211">
    <property type="entry name" value="ABC_TRANSPORTER_1"/>
    <property type="match status" value="1"/>
</dbReference>